<dbReference type="GeneID" id="20247061"/>
<keyword evidence="6 14" id="KW-0808">Transferase</keyword>
<comment type="cofactor">
    <cofactor evidence="14">
        <name>Zn(2+)</name>
        <dbReference type="ChEBI" id="CHEBI:29105"/>
    </cofactor>
    <text evidence="14">Binds 1 zinc ion per subunit.</text>
</comment>
<dbReference type="EMBL" id="KB203660">
    <property type="protein sequence ID" value="ESO83518.1"/>
    <property type="molecule type" value="Genomic_DNA"/>
</dbReference>
<feature type="domain" description="Prenyltransferase alpha-alpha toroid" evidence="16">
    <location>
        <begin position="60"/>
        <end position="392"/>
    </location>
</feature>
<dbReference type="RefSeq" id="XP_009065774.1">
    <property type="nucleotide sequence ID" value="XM_009067526.1"/>
</dbReference>
<dbReference type="Proteomes" id="UP000030746">
    <property type="component" value="Unassembled WGS sequence"/>
</dbReference>
<dbReference type="GO" id="GO:0004660">
    <property type="term" value="F:protein farnesyltransferase activity"/>
    <property type="evidence" value="ECO:0007669"/>
    <property type="project" value="UniProtKB-UniRule"/>
</dbReference>
<comment type="similarity">
    <text evidence="1 14">Belongs to the protein prenyltransferase subunit beta family.</text>
</comment>
<feature type="region of interest" description="Disordered" evidence="15">
    <location>
        <begin position="1"/>
        <end position="25"/>
    </location>
</feature>
<reference evidence="17 18" key="1">
    <citation type="journal article" date="2013" name="Nature">
        <title>Insights into bilaterian evolution from three spiralian genomes.</title>
        <authorList>
            <person name="Simakov O."/>
            <person name="Marletaz F."/>
            <person name="Cho S.J."/>
            <person name="Edsinger-Gonzales E."/>
            <person name="Havlak P."/>
            <person name="Hellsten U."/>
            <person name="Kuo D.H."/>
            <person name="Larsson T."/>
            <person name="Lv J."/>
            <person name="Arendt D."/>
            <person name="Savage R."/>
            <person name="Osoegawa K."/>
            <person name="de Jong P."/>
            <person name="Grimwood J."/>
            <person name="Chapman J.A."/>
            <person name="Shapiro H."/>
            <person name="Aerts A."/>
            <person name="Otillar R.P."/>
            <person name="Terry A.Y."/>
            <person name="Boore J.L."/>
            <person name="Grigoriev I.V."/>
            <person name="Lindberg D.R."/>
            <person name="Seaver E.C."/>
            <person name="Weisblat D.A."/>
            <person name="Putnam N.H."/>
            <person name="Rokhsar D.S."/>
        </authorList>
    </citation>
    <scope>NUCLEOTIDE SEQUENCE [LARGE SCALE GENOMIC DNA]</scope>
</reference>
<evidence type="ECO:0000256" key="9">
    <source>
        <dbReference type="ARBA" id="ARBA00022833"/>
    </source>
</evidence>
<dbReference type="InterPro" id="IPR001330">
    <property type="entry name" value="Prenyltrans"/>
</dbReference>
<comment type="function">
    <text evidence="14">Catalyzes the transfer of a farnesyl moiety from farnesyl diphosphate to a cysteine at the fourth position from the C-terminus of several proteins. The beta subunit is responsible for peptide-binding.</text>
</comment>
<dbReference type="STRING" id="225164.V3YZC1"/>
<evidence type="ECO:0000313" key="17">
    <source>
        <dbReference type="EMBL" id="ESO83518.1"/>
    </source>
</evidence>
<dbReference type="OMA" id="WCIYWIL"/>
<comment type="function">
    <text evidence="12">Essential subunit of the farnesyltransferase complex. Catalyzes the transfer of a farnesyl moiety from farnesyl diphosphate to a cysteine at the fourth position from the C-terminus of several proteins having the C-terminal sequence Cys-aliphatic-aliphatic-X.</text>
</comment>
<dbReference type="HOGENOM" id="CLU_028946_0_0_1"/>
<evidence type="ECO:0000256" key="1">
    <source>
        <dbReference type="ARBA" id="ARBA00010497"/>
    </source>
</evidence>
<dbReference type="AlphaFoldDB" id="V3YZC1"/>
<evidence type="ECO:0000256" key="5">
    <source>
        <dbReference type="ARBA" id="ARBA00022602"/>
    </source>
</evidence>
<dbReference type="PANTHER" id="PTHR11774:SF6">
    <property type="entry name" value="PROTEIN FARNESYLTRANSFERASE SUBUNIT BETA"/>
    <property type="match status" value="1"/>
</dbReference>
<keyword evidence="10" id="KW-0443">Lipid metabolism</keyword>
<comment type="subunit">
    <text evidence="14">Heterodimer of an alpha and a beta subunit.</text>
</comment>
<dbReference type="InterPro" id="IPR045089">
    <property type="entry name" value="PGGT1B-like"/>
</dbReference>
<dbReference type="InterPro" id="IPR026872">
    <property type="entry name" value="FTB"/>
</dbReference>
<evidence type="ECO:0000256" key="3">
    <source>
        <dbReference type="ARBA" id="ARBA00015798"/>
    </source>
</evidence>
<keyword evidence="5 14" id="KW-0637">Prenyltransferase</keyword>
<keyword evidence="18" id="KW-1185">Reference proteome</keyword>
<evidence type="ECO:0000256" key="4">
    <source>
        <dbReference type="ARBA" id="ARBA00022553"/>
    </source>
</evidence>
<sequence length="418" mass="46557">MEEAQTKLRFSSPKHSRNKFDDENISTESSVEQIRVEDAISVIIDEFNKEIESDPDIPVLKRDEHTMFLWKGLRHLGISYECLDASRPWLCYWILHSMEILEETIPIMTAKEIAKFLGKCQCSTGGFAGGPGQVAHLAPTYAAVNALCILSQVTDEALNVINRETLYEYLLRMRTDDGAFLMHEGGEVDIRGTYCAASVAKLTNLCTKELFKDTPQWLARCQTYEGGFSGAPGLEAHGGYSFCGIAALLILNATKHFDIKALLRWTVNRQMKYEGGFQGRTNKLVDGCYSFWQGGALPLIHMVLCAEEDPAVSANSWLFDTSALQEYLLICCQHPNGGLIDKPGKTRDYYHTCYCLSGLSVAQHFTSGHLYHTKVVGSPKNAVRSIHPVFNIGVEAVVKAKSYFSHQVPVHKDNGKTS</sequence>
<keyword evidence="4" id="KW-0597">Phosphoprotein</keyword>
<dbReference type="GO" id="GO:0008270">
    <property type="term" value="F:zinc ion binding"/>
    <property type="evidence" value="ECO:0007669"/>
    <property type="project" value="UniProtKB-UniRule"/>
</dbReference>
<evidence type="ECO:0000256" key="8">
    <source>
        <dbReference type="ARBA" id="ARBA00022737"/>
    </source>
</evidence>
<dbReference type="PANTHER" id="PTHR11774">
    <property type="entry name" value="GERANYLGERANYL TRANSFERASE TYPE BETA SUBUNIT"/>
    <property type="match status" value="1"/>
</dbReference>
<evidence type="ECO:0000256" key="2">
    <source>
        <dbReference type="ARBA" id="ARBA00012702"/>
    </source>
</evidence>
<name>V3YZC1_LOTGI</name>
<organism evidence="17 18">
    <name type="scientific">Lottia gigantea</name>
    <name type="common">Giant owl limpet</name>
    <dbReference type="NCBI Taxonomy" id="225164"/>
    <lineage>
        <taxon>Eukaryota</taxon>
        <taxon>Metazoa</taxon>
        <taxon>Spiralia</taxon>
        <taxon>Lophotrochozoa</taxon>
        <taxon>Mollusca</taxon>
        <taxon>Gastropoda</taxon>
        <taxon>Patellogastropoda</taxon>
        <taxon>Lottioidea</taxon>
        <taxon>Lottiidae</taxon>
        <taxon>Lottia</taxon>
    </lineage>
</organism>
<evidence type="ECO:0000256" key="10">
    <source>
        <dbReference type="ARBA" id="ARBA00023098"/>
    </source>
</evidence>
<evidence type="ECO:0000259" key="16">
    <source>
        <dbReference type="Pfam" id="PF00432"/>
    </source>
</evidence>
<dbReference type="Gene3D" id="1.50.10.20">
    <property type="match status" value="1"/>
</dbReference>
<evidence type="ECO:0000256" key="15">
    <source>
        <dbReference type="SAM" id="MobiDB-lite"/>
    </source>
</evidence>
<gene>
    <name evidence="17" type="ORF">LOTGIDRAFT_222587</name>
</gene>
<dbReference type="SUPFAM" id="SSF48239">
    <property type="entry name" value="Terpenoid cyclases/Protein prenyltransferases"/>
    <property type="match status" value="1"/>
</dbReference>
<proteinExistence type="inferred from homology"/>
<comment type="subunit">
    <text evidence="13">Heterodimer of FNTA and FNTB.</text>
</comment>
<dbReference type="InterPro" id="IPR008930">
    <property type="entry name" value="Terpenoid_cyclase/PrenylTrfase"/>
</dbReference>
<dbReference type="OrthoDB" id="10261146at2759"/>
<dbReference type="GO" id="GO:0006629">
    <property type="term" value="P:lipid metabolic process"/>
    <property type="evidence" value="ECO:0007669"/>
    <property type="project" value="UniProtKB-KW"/>
</dbReference>
<dbReference type="KEGG" id="lgi:LOTGIDRAFT_222587"/>
<evidence type="ECO:0000256" key="14">
    <source>
        <dbReference type="RuleBase" id="RU365056"/>
    </source>
</evidence>
<dbReference type="CTD" id="20247061"/>
<evidence type="ECO:0000256" key="6">
    <source>
        <dbReference type="ARBA" id="ARBA00022679"/>
    </source>
</evidence>
<dbReference type="FunFam" id="1.50.10.20:FF:000007">
    <property type="entry name" value="Protein farnesyltransferase subunit beta"/>
    <property type="match status" value="1"/>
</dbReference>
<comment type="catalytic activity">
    <reaction evidence="11">
        <text>L-cysteinyl-[protein] + (2E,6E)-farnesyl diphosphate = S-(2E,6E)-farnesyl-L-cysteinyl-[protein] + diphosphate</text>
        <dbReference type="Rhea" id="RHEA:13345"/>
        <dbReference type="Rhea" id="RHEA-COMP:10131"/>
        <dbReference type="Rhea" id="RHEA-COMP:11535"/>
        <dbReference type="ChEBI" id="CHEBI:29950"/>
        <dbReference type="ChEBI" id="CHEBI:33019"/>
        <dbReference type="ChEBI" id="CHEBI:86019"/>
        <dbReference type="ChEBI" id="CHEBI:175763"/>
        <dbReference type="EC" id="2.5.1.58"/>
    </reaction>
</comment>
<evidence type="ECO:0000256" key="7">
    <source>
        <dbReference type="ARBA" id="ARBA00022723"/>
    </source>
</evidence>
<keyword evidence="9 14" id="KW-0862">Zinc</keyword>
<dbReference type="GO" id="GO:0097354">
    <property type="term" value="P:prenylation"/>
    <property type="evidence" value="ECO:0007669"/>
    <property type="project" value="UniProtKB-UniRule"/>
</dbReference>
<evidence type="ECO:0000256" key="12">
    <source>
        <dbReference type="ARBA" id="ARBA00055850"/>
    </source>
</evidence>
<dbReference type="GO" id="GO:0005965">
    <property type="term" value="C:protein farnesyltransferase complex"/>
    <property type="evidence" value="ECO:0007669"/>
    <property type="project" value="UniProtKB-UniRule"/>
</dbReference>
<dbReference type="CDD" id="cd02893">
    <property type="entry name" value="FTase"/>
    <property type="match status" value="1"/>
</dbReference>
<accession>V3YZC1</accession>
<dbReference type="EC" id="2.5.1.58" evidence="2 14"/>
<keyword evidence="7 14" id="KW-0479">Metal-binding</keyword>
<evidence type="ECO:0000256" key="11">
    <source>
        <dbReference type="ARBA" id="ARBA00050225"/>
    </source>
</evidence>
<dbReference type="Pfam" id="PF00432">
    <property type="entry name" value="Prenyltrans"/>
    <property type="match status" value="1"/>
</dbReference>
<evidence type="ECO:0000256" key="13">
    <source>
        <dbReference type="ARBA" id="ARBA00064192"/>
    </source>
</evidence>
<protein>
    <recommendedName>
        <fullName evidence="3 14">Protein farnesyltransferase subunit beta</fullName>
        <shortName evidence="14">FTase-beta</shortName>
        <ecNumber evidence="2 14">2.5.1.58</ecNumber>
    </recommendedName>
</protein>
<evidence type="ECO:0000313" key="18">
    <source>
        <dbReference type="Proteomes" id="UP000030746"/>
    </source>
</evidence>
<keyword evidence="8" id="KW-0677">Repeat</keyword>